<keyword evidence="4" id="KW-1185">Reference proteome</keyword>
<evidence type="ECO:0000256" key="2">
    <source>
        <dbReference type="ARBA" id="ARBA00022679"/>
    </source>
</evidence>
<keyword evidence="2 3" id="KW-0808">Transferase</keyword>
<dbReference type="GO" id="GO:0008713">
    <property type="term" value="F:ADP-heptose-lipopolysaccharide heptosyltransferase activity"/>
    <property type="evidence" value="ECO:0007669"/>
    <property type="project" value="TreeGrafter"/>
</dbReference>
<organism evidence="3 4">
    <name type="scientific">Roseimaritima multifibrata</name>
    <dbReference type="NCBI Taxonomy" id="1930274"/>
    <lineage>
        <taxon>Bacteria</taxon>
        <taxon>Pseudomonadati</taxon>
        <taxon>Planctomycetota</taxon>
        <taxon>Planctomycetia</taxon>
        <taxon>Pirellulales</taxon>
        <taxon>Pirellulaceae</taxon>
        <taxon>Roseimaritima</taxon>
    </lineage>
</organism>
<evidence type="ECO:0000313" key="3">
    <source>
        <dbReference type="EMBL" id="QDS93157.1"/>
    </source>
</evidence>
<dbReference type="RefSeq" id="WP_246109829.1">
    <property type="nucleotide sequence ID" value="NZ_CP036262.1"/>
</dbReference>
<evidence type="ECO:0000313" key="4">
    <source>
        <dbReference type="Proteomes" id="UP000320672"/>
    </source>
</evidence>
<dbReference type="InterPro" id="IPR002201">
    <property type="entry name" value="Glyco_trans_9"/>
</dbReference>
<dbReference type="EMBL" id="CP036262">
    <property type="protein sequence ID" value="QDS93157.1"/>
    <property type="molecule type" value="Genomic_DNA"/>
</dbReference>
<dbReference type="Proteomes" id="UP000320672">
    <property type="component" value="Chromosome"/>
</dbReference>
<protein>
    <submittedName>
        <fullName evidence="3">Lipopolysaccharide core heptosyltransferase RfaQ</fullName>
        <ecNumber evidence="3">2.-.-.-</ecNumber>
    </submittedName>
</protein>
<dbReference type="EC" id="2.-.-.-" evidence="3"/>
<dbReference type="Pfam" id="PF01075">
    <property type="entry name" value="Glyco_transf_9"/>
    <property type="match status" value="1"/>
</dbReference>
<name>A0A517MEF3_9BACT</name>
<dbReference type="InterPro" id="IPR051199">
    <property type="entry name" value="LPS_LOS_Heptosyltrfase"/>
</dbReference>
<gene>
    <name evidence="3" type="primary">rfaQ</name>
    <name evidence="3" type="ORF">FF011L_19130</name>
</gene>
<accession>A0A517MEF3</accession>
<dbReference type="Gene3D" id="3.40.50.2000">
    <property type="entry name" value="Glycogen Phosphorylase B"/>
    <property type="match status" value="2"/>
</dbReference>
<dbReference type="AlphaFoldDB" id="A0A517MEF3"/>
<dbReference type="PANTHER" id="PTHR30160:SF1">
    <property type="entry name" value="LIPOPOLYSACCHARIDE 1,2-N-ACETYLGLUCOSAMINETRANSFERASE-RELATED"/>
    <property type="match status" value="1"/>
</dbReference>
<keyword evidence="1" id="KW-0328">Glycosyltransferase</keyword>
<dbReference type="GO" id="GO:0009244">
    <property type="term" value="P:lipopolysaccharide core region biosynthetic process"/>
    <property type="evidence" value="ECO:0007669"/>
    <property type="project" value="TreeGrafter"/>
</dbReference>
<dbReference type="KEGG" id="rml:FF011L_19130"/>
<dbReference type="GO" id="GO:0005829">
    <property type="term" value="C:cytosol"/>
    <property type="evidence" value="ECO:0007669"/>
    <property type="project" value="TreeGrafter"/>
</dbReference>
<dbReference type="CDD" id="cd03789">
    <property type="entry name" value="GT9_LPS_heptosyltransferase"/>
    <property type="match status" value="1"/>
</dbReference>
<dbReference type="PANTHER" id="PTHR30160">
    <property type="entry name" value="TETRAACYLDISACCHARIDE 4'-KINASE-RELATED"/>
    <property type="match status" value="1"/>
</dbReference>
<proteinExistence type="predicted"/>
<dbReference type="SUPFAM" id="SSF53756">
    <property type="entry name" value="UDP-Glycosyltransferase/glycogen phosphorylase"/>
    <property type="match status" value="1"/>
</dbReference>
<evidence type="ECO:0000256" key="1">
    <source>
        <dbReference type="ARBA" id="ARBA00022676"/>
    </source>
</evidence>
<reference evidence="3 4" key="1">
    <citation type="submission" date="2019-02" db="EMBL/GenBank/DDBJ databases">
        <title>Deep-cultivation of Planctomycetes and their phenomic and genomic characterization uncovers novel biology.</title>
        <authorList>
            <person name="Wiegand S."/>
            <person name="Jogler M."/>
            <person name="Boedeker C."/>
            <person name="Pinto D."/>
            <person name="Vollmers J."/>
            <person name="Rivas-Marin E."/>
            <person name="Kohn T."/>
            <person name="Peeters S.H."/>
            <person name="Heuer A."/>
            <person name="Rast P."/>
            <person name="Oberbeckmann S."/>
            <person name="Bunk B."/>
            <person name="Jeske O."/>
            <person name="Meyerdierks A."/>
            <person name="Storesund J.E."/>
            <person name="Kallscheuer N."/>
            <person name="Luecker S."/>
            <person name="Lage O.M."/>
            <person name="Pohl T."/>
            <person name="Merkel B.J."/>
            <person name="Hornburger P."/>
            <person name="Mueller R.-W."/>
            <person name="Bruemmer F."/>
            <person name="Labrenz M."/>
            <person name="Spormann A.M."/>
            <person name="Op den Camp H."/>
            <person name="Overmann J."/>
            <person name="Amann R."/>
            <person name="Jetten M.S.M."/>
            <person name="Mascher T."/>
            <person name="Medema M.H."/>
            <person name="Devos D.P."/>
            <person name="Kaster A.-K."/>
            <person name="Ovreas L."/>
            <person name="Rohde M."/>
            <person name="Galperin M.Y."/>
            <person name="Jogler C."/>
        </authorList>
    </citation>
    <scope>NUCLEOTIDE SEQUENCE [LARGE SCALE GENOMIC DNA]</scope>
    <source>
        <strain evidence="3 4">FF011L</strain>
    </source>
</reference>
<sequence>MSAAKKTPAIKQLTISPRPEESSNRILISRMSAIGDTILTLPVAGALRDAYPDAFLAWVVERKSAAMVRGHEFLDAVIELERGWFTSPKGIWDARQRLRALQVDTAIDCQGNTKSALACHLSGAKRRIGHRGYHGAELSQWLNNVLVKTTKPHLTDRSLGLLGPLAIKQSRIRWQLPVPAEARAWAKTWRRQNPQRLVILNPGASWDSKLWEMDRFGAVASYLETQYQAKSVVIWGNAKERALAEEVIEMSGGSATLAPDTDLLHLAALLGAADMMISADSGPMHMAVAMGTQTIGLHGSTRAIDSGPYGPPHRAVQRTFHDGTRRERRSAANTAMRAISVEDVQAEIDRIFSKRQANAA</sequence>